<dbReference type="Pfam" id="PF00144">
    <property type="entry name" value="Beta-lactamase"/>
    <property type="match status" value="1"/>
</dbReference>
<comment type="caution">
    <text evidence="3">The sequence shown here is derived from an EMBL/GenBank/DDBJ whole genome shotgun (WGS) entry which is preliminary data.</text>
</comment>
<name>A0A6I4IYK2_9SPHN</name>
<protein>
    <submittedName>
        <fullName evidence="3">Serine hydrolase</fullName>
    </submittedName>
</protein>
<keyword evidence="3" id="KW-0378">Hydrolase</keyword>
<feature type="chain" id="PRO_5026046831" evidence="1">
    <location>
        <begin position="36"/>
        <end position="469"/>
    </location>
</feature>
<evidence type="ECO:0000313" key="3">
    <source>
        <dbReference type="EMBL" id="MVO77322.1"/>
    </source>
</evidence>
<dbReference type="PANTHER" id="PTHR43283:SF7">
    <property type="entry name" value="BETA-LACTAMASE-RELATED DOMAIN-CONTAINING PROTEIN"/>
    <property type="match status" value="1"/>
</dbReference>
<reference evidence="3 4" key="1">
    <citation type="submission" date="2019-12" db="EMBL/GenBank/DDBJ databases">
        <authorList>
            <person name="Huq M.A."/>
        </authorList>
    </citation>
    <scope>NUCLEOTIDE SEQUENCE [LARGE SCALE GENOMIC DNA]</scope>
    <source>
        <strain evidence="3 4">MAH-20</strain>
    </source>
</reference>
<evidence type="ECO:0000256" key="1">
    <source>
        <dbReference type="SAM" id="SignalP"/>
    </source>
</evidence>
<dbReference type="Gene3D" id="3.40.710.10">
    <property type="entry name" value="DD-peptidase/beta-lactamase superfamily"/>
    <property type="match status" value="1"/>
</dbReference>
<organism evidence="3 4">
    <name type="scientific">Sphingomonas horti</name>
    <dbReference type="NCBI Taxonomy" id="2682842"/>
    <lineage>
        <taxon>Bacteria</taxon>
        <taxon>Pseudomonadati</taxon>
        <taxon>Pseudomonadota</taxon>
        <taxon>Alphaproteobacteria</taxon>
        <taxon>Sphingomonadales</taxon>
        <taxon>Sphingomonadaceae</taxon>
        <taxon>Sphingomonas</taxon>
    </lineage>
</organism>
<dbReference type="RefSeq" id="WP_181599905.1">
    <property type="nucleotide sequence ID" value="NZ_WQMS01000006.1"/>
</dbReference>
<dbReference type="Proteomes" id="UP000441389">
    <property type="component" value="Unassembled WGS sequence"/>
</dbReference>
<accession>A0A6I4IYK2</accession>
<proteinExistence type="predicted"/>
<gene>
    <name evidence="3" type="ORF">GON01_05140</name>
</gene>
<feature type="signal peptide" evidence="1">
    <location>
        <begin position="1"/>
        <end position="35"/>
    </location>
</feature>
<dbReference type="InterPro" id="IPR001466">
    <property type="entry name" value="Beta-lactam-related"/>
</dbReference>
<keyword evidence="4" id="KW-1185">Reference proteome</keyword>
<dbReference type="GO" id="GO:0016787">
    <property type="term" value="F:hydrolase activity"/>
    <property type="evidence" value="ECO:0007669"/>
    <property type="project" value="UniProtKB-KW"/>
</dbReference>
<sequence>MGKRAEACSGESRSLGRWAPAFAGALLSLATPAHAAEPTTYQRALAAGYKAAFLCSGIFNAGRTQAQVEALELTGIYAEYAAIVPTLSAGIDYRTRQVTVAFDPALPPRRSEWRHGRGCETQPIGQLEMSEAAEYPAVNVAGPDSRRWPAGDGGINPSTGPAASVAAGAFGPAYGEEARTVGVVVVQDGQIIAERYATGFSPYTSNRTWSVAKSISGTLLGVASRKNLLQVHSPAPVREWRVHPYDDPRRSITLDNLLRMASGLHSDTAGNRTDALYMGATTVTQETTHWPLEAKPGTRFRYANNDILLAIRSLRAALNDDARYLAFPRTELFDKIGMTHTVAETDWQGNFILSSQVWSTARDLARLGLLWLNDGVWQGERILPEGWVKYMTTPSGPQPEEGPGYGATMWLFGPKQGLPEGSYAAQGNRGQYIMVIPSERLVIVRRGEDPVGARFDIAKFSADVAAALR</sequence>
<dbReference type="InterPro" id="IPR012338">
    <property type="entry name" value="Beta-lactam/transpept-like"/>
</dbReference>
<dbReference type="PANTHER" id="PTHR43283">
    <property type="entry name" value="BETA-LACTAMASE-RELATED"/>
    <property type="match status" value="1"/>
</dbReference>
<dbReference type="AlphaFoldDB" id="A0A6I4IYK2"/>
<dbReference type="EMBL" id="WQMS01000006">
    <property type="protein sequence ID" value="MVO77322.1"/>
    <property type="molecule type" value="Genomic_DNA"/>
</dbReference>
<feature type="domain" description="Beta-lactamase-related" evidence="2">
    <location>
        <begin position="178"/>
        <end position="444"/>
    </location>
</feature>
<dbReference type="SUPFAM" id="SSF56601">
    <property type="entry name" value="beta-lactamase/transpeptidase-like"/>
    <property type="match status" value="1"/>
</dbReference>
<keyword evidence="1" id="KW-0732">Signal</keyword>
<evidence type="ECO:0000313" key="4">
    <source>
        <dbReference type="Proteomes" id="UP000441389"/>
    </source>
</evidence>
<dbReference type="InterPro" id="IPR050789">
    <property type="entry name" value="Diverse_Enzym_Activities"/>
</dbReference>
<evidence type="ECO:0000259" key="2">
    <source>
        <dbReference type="Pfam" id="PF00144"/>
    </source>
</evidence>